<feature type="compositionally biased region" description="Acidic residues" evidence="4">
    <location>
        <begin position="748"/>
        <end position="757"/>
    </location>
</feature>
<evidence type="ECO:0000256" key="4">
    <source>
        <dbReference type="SAM" id="MobiDB-lite"/>
    </source>
</evidence>
<feature type="compositionally biased region" description="Polar residues" evidence="4">
    <location>
        <begin position="432"/>
        <end position="446"/>
    </location>
</feature>
<proteinExistence type="predicted"/>
<feature type="transmembrane region" description="Helical" evidence="5">
    <location>
        <begin position="861"/>
        <end position="882"/>
    </location>
</feature>
<dbReference type="Pfam" id="PF00097">
    <property type="entry name" value="zf-C3HC4"/>
    <property type="match status" value="1"/>
</dbReference>
<accession>A0A4P9YV13</accession>
<feature type="region of interest" description="Disordered" evidence="4">
    <location>
        <begin position="580"/>
        <end position="606"/>
    </location>
</feature>
<keyword evidence="1" id="KW-0479">Metal-binding</keyword>
<evidence type="ECO:0000313" key="8">
    <source>
        <dbReference type="Proteomes" id="UP000278143"/>
    </source>
</evidence>
<evidence type="ECO:0000256" key="5">
    <source>
        <dbReference type="SAM" id="Phobius"/>
    </source>
</evidence>
<feature type="transmembrane region" description="Helical" evidence="5">
    <location>
        <begin position="902"/>
        <end position="927"/>
    </location>
</feature>
<feature type="region of interest" description="Disordered" evidence="4">
    <location>
        <begin position="731"/>
        <end position="774"/>
    </location>
</feature>
<feature type="compositionally biased region" description="Polar residues" evidence="4">
    <location>
        <begin position="167"/>
        <end position="181"/>
    </location>
</feature>
<keyword evidence="2" id="KW-0863">Zinc-finger</keyword>
<dbReference type="CDD" id="cd16449">
    <property type="entry name" value="RING-HC"/>
    <property type="match status" value="1"/>
</dbReference>
<dbReference type="OrthoDB" id="3253553at2759"/>
<keyword evidence="5" id="KW-1133">Transmembrane helix</keyword>
<feature type="region of interest" description="Disordered" evidence="4">
    <location>
        <begin position="276"/>
        <end position="461"/>
    </location>
</feature>
<evidence type="ECO:0000313" key="7">
    <source>
        <dbReference type="EMBL" id="RKP23883.1"/>
    </source>
</evidence>
<evidence type="ECO:0000256" key="2">
    <source>
        <dbReference type="ARBA" id="ARBA00022771"/>
    </source>
</evidence>
<feature type="transmembrane region" description="Helical" evidence="5">
    <location>
        <begin position="827"/>
        <end position="849"/>
    </location>
</feature>
<keyword evidence="3" id="KW-0862">Zinc</keyword>
<dbReference type="InterPro" id="IPR017907">
    <property type="entry name" value="Znf_RING_CS"/>
</dbReference>
<feature type="compositionally biased region" description="Basic and acidic residues" evidence="4">
    <location>
        <begin position="41"/>
        <end position="50"/>
    </location>
</feature>
<dbReference type="Proteomes" id="UP000278143">
    <property type="component" value="Unassembled WGS sequence"/>
</dbReference>
<sequence length="951" mass="104369">MTPQPGPHLQDTSLLSTSSSASSASVSDSAQSAPSRQRSINGEKVRKTVEYFESSETPAASEDDRPSSPHSAERRPSVSQKLRDKMKELAMAMEQDVPLSPLQETAEPGKEADDPAPSHPPAISIITNPAALPPAGSAASPASTRMVVTTPEFDRYLEKRRLEASLHAQSPTDSTVSPTDLSPSEAVAPSSASSVADSGAGIPVHQARQPQDAQAPPADHALAPLTEEETDFSDLPSPRLSGAFHATTGTQKSQGSSSAVHIARVGKLLPVLRVFQRPAKQTRSPRSLKDRHSIASSGDETGRRSWSASSAESGESQARKRTFLPWSRGNKRKKANRKDKRHSEAEPAIAAMEQSGSRGQAAATGDGATVHSDASTSRLAVPANAPSELLENGSNDESWITDKTESSGEADHTGLGEELSRNIPVDAPPARQSASQPRPPRTEQNTAAAGRARRQSSRDSISCGSCLEYTASIGRQGRRQRSRASSLSDLPHGDVDGHVREHDPRQRFSTSDTAETRSLDRALSLNERHRRSIRWRSDDHYSIAWRDATAMRGSHARHDGARRDRGSVEQYWADRTFDEHDSRYPSTRRTQQSRRRGDIHSYGGNDPAAPLPSRCELCFEYAREYRVLPCQHTYCRDCLRRIVDDDDLRRRSWSSLPHPHQTLPPPPPTYLNNLMMPAPPGAMMMPNRPLFAPGMPMPGFFPQPMPTPGYPMGAAAPFRPPARLGGGYAQDADVTPQRMEEGEVAGSDIEDEEEGDNEAAKARNKQEKESRSRSEINRPIVRLPNWKRLYLRLAQLVAATGAFGFLVGAKPYSGTTGPQFEDRTAVYFLYVMAVASFLLAVAHAVYFYLRLKRARPKFNQWYICGVDFFMFLFWGAEVGVLLSKNSCPSGTFNGWCTFFNVAIFWGFASFVSCGVATVWDVAGIWIASRRRSQQRQQQGEVQTRTTVDTHG</sequence>
<dbReference type="SUPFAM" id="SSF57850">
    <property type="entry name" value="RING/U-box"/>
    <property type="match status" value="1"/>
</dbReference>
<dbReference type="InterPro" id="IPR013083">
    <property type="entry name" value="Znf_RING/FYVE/PHD"/>
</dbReference>
<organism evidence="7 8">
    <name type="scientific">Syncephalis pseudoplumigaleata</name>
    <dbReference type="NCBI Taxonomy" id="1712513"/>
    <lineage>
        <taxon>Eukaryota</taxon>
        <taxon>Fungi</taxon>
        <taxon>Fungi incertae sedis</taxon>
        <taxon>Zoopagomycota</taxon>
        <taxon>Zoopagomycotina</taxon>
        <taxon>Zoopagomycetes</taxon>
        <taxon>Zoopagales</taxon>
        <taxon>Piptocephalidaceae</taxon>
        <taxon>Syncephalis</taxon>
    </lineage>
</organism>
<feature type="compositionally biased region" description="Low complexity" evidence="4">
    <location>
        <begin position="10"/>
        <end position="35"/>
    </location>
</feature>
<feature type="compositionally biased region" description="Basic and acidic residues" evidence="4">
    <location>
        <begin position="62"/>
        <end position="88"/>
    </location>
</feature>
<feature type="compositionally biased region" description="Basic residues" evidence="4">
    <location>
        <begin position="329"/>
        <end position="340"/>
    </location>
</feature>
<feature type="region of interest" description="Disordered" evidence="4">
    <location>
        <begin position="1"/>
        <end position="146"/>
    </location>
</feature>
<dbReference type="GO" id="GO:0008270">
    <property type="term" value="F:zinc ion binding"/>
    <property type="evidence" value="ECO:0007669"/>
    <property type="project" value="UniProtKB-KW"/>
</dbReference>
<feature type="compositionally biased region" description="Basic and acidic residues" evidence="4">
    <location>
        <begin position="758"/>
        <end position="774"/>
    </location>
</feature>
<feature type="compositionally biased region" description="Basic and acidic residues" evidence="4">
    <location>
        <begin position="400"/>
        <end position="420"/>
    </location>
</feature>
<dbReference type="PROSITE" id="PS00518">
    <property type="entry name" value="ZF_RING_1"/>
    <property type="match status" value="1"/>
</dbReference>
<feature type="compositionally biased region" description="Low complexity" evidence="4">
    <location>
        <begin position="247"/>
        <end position="258"/>
    </location>
</feature>
<evidence type="ECO:0000256" key="3">
    <source>
        <dbReference type="ARBA" id="ARBA00022833"/>
    </source>
</evidence>
<feature type="compositionally biased region" description="Basic and acidic residues" evidence="4">
    <location>
        <begin position="491"/>
        <end position="506"/>
    </location>
</feature>
<keyword evidence="5" id="KW-0812">Transmembrane</keyword>
<name>A0A4P9YV13_9FUNG</name>
<evidence type="ECO:0000256" key="1">
    <source>
        <dbReference type="ARBA" id="ARBA00022723"/>
    </source>
</evidence>
<gene>
    <name evidence="7" type="ORF">SYNPS1DRAFT_30355</name>
</gene>
<keyword evidence="5" id="KW-0472">Membrane</keyword>
<reference evidence="8" key="1">
    <citation type="journal article" date="2018" name="Nat. Microbiol.">
        <title>Leveraging single-cell genomics to expand the fungal tree of life.</title>
        <authorList>
            <person name="Ahrendt S.R."/>
            <person name="Quandt C.A."/>
            <person name="Ciobanu D."/>
            <person name="Clum A."/>
            <person name="Salamov A."/>
            <person name="Andreopoulos B."/>
            <person name="Cheng J.F."/>
            <person name="Woyke T."/>
            <person name="Pelin A."/>
            <person name="Henrissat B."/>
            <person name="Reynolds N.K."/>
            <person name="Benny G.L."/>
            <person name="Smith M.E."/>
            <person name="James T.Y."/>
            <person name="Grigoriev I.V."/>
        </authorList>
    </citation>
    <scope>NUCLEOTIDE SEQUENCE [LARGE SCALE GENOMIC DNA]</scope>
    <source>
        <strain evidence="8">Benny S71-1</strain>
    </source>
</reference>
<dbReference type="Gene3D" id="3.30.40.10">
    <property type="entry name" value="Zinc/RING finger domain, C3HC4 (zinc finger)"/>
    <property type="match status" value="1"/>
</dbReference>
<protein>
    <recommendedName>
        <fullName evidence="6">Zinc finger C3HC4 RING-type domain-containing protein</fullName>
    </recommendedName>
</protein>
<dbReference type="EMBL" id="KZ990609">
    <property type="protein sequence ID" value="RKP23883.1"/>
    <property type="molecule type" value="Genomic_DNA"/>
</dbReference>
<dbReference type="InterPro" id="IPR018957">
    <property type="entry name" value="Znf_C3HC4_RING-type"/>
</dbReference>
<feature type="region of interest" description="Disordered" evidence="4">
    <location>
        <begin position="474"/>
        <end position="519"/>
    </location>
</feature>
<feature type="compositionally biased region" description="Low complexity" evidence="4">
    <location>
        <begin position="182"/>
        <end position="225"/>
    </location>
</feature>
<feature type="compositionally biased region" description="Low complexity" evidence="4">
    <location>
        <begin position="121"/>
        <end position="143"/>
    </location>
</feature>
<dbReference type="AlphaFoldDB" id="A0A4P9YV13"/>
<evidence type="ECO:0000259" key="6">
    <source>
        <dbReference type="Pfam" id="PF00097"/>
    </source>
</evidence>
<keyword evidence="8" id="KW-1185">Reference proteome</keyword>
<feature type="compositionally biased region" description="Low complexity" evidence="4">
    <location>
        <begin position="304"/>
        <end position="316"/>
    </location>
</feature>
<feature type="domain" description="Zinc finger C3HC4 RING-type" evidence="6">
    <location>
        <begin position="615"/>
        <end position="644"/>
    </location>
</feature>
<feature type="region of interest" description="Disordered" evidence="4">
    <location>
        <begin position="164"/>
        <end position="259"/>
    </location>
</feature>